<name>A0A4Q9PS24_9APHY</name>
<dbReference type="Pfam" id="PF20152">
    <property type="entry name" value="DUF6534"/>
    <property type="match status" value="1"/>
</dbReference>
<sequence length="124" mass="13643">MPSLSTGTLALSISYLPSGRSAFYQEWVVWILSSKLRPVVAIALWVYDEAMSVKLFQAPSVSSLYGSAWIISVASAVQMVADMMITSTLIYLLRRHRTGFRRSNSILDTLIAYVLSTASSASLM</sequence>
<evidence type="ECO:0000313" key="4">
    <source>
        <dbReference type="Proteomes" id="UP000292082"/>
    </source>
</evidence>
<keyword evidence="1" id="KW-0472">Membrane</keyword>
<gene>
    <name evidence="3" type="ORF">BD310DRAFT_907304</name>
</gene>
<dbReference type="InterPro" id="IPR045339">
    <property type="entry name" value="DUF6534"/>
</dbReference>
<organism evidence="3 4">
    <name type="scientific">Dichomitus squalens</name>
    <dbReference type="NCBI Taxonomy" id="114155"/>
    <lineage>
        <taxon>Eukaryota</taxon>
        <taxon>Fungi</taxon>
        <taxon>Dikarya</taxon>
        <taxon>Basidiomycota</taxon>
        <taxon>Agaricomycotina</taxon>
        <taxon>Agaricomycetes</taxon>
        <taxon>Polyporales</taxon>
        <taxon>Polyporaceae</taxon>
        <taxon>Dichomitus</taxon>
    </lineage>
</organism>
<evidence type="ECO:0000256" key="1">
    <source>
        <dbReference type="SAM" id="Phobius"/>
    </source>
</evidence>
<evidence type="ECO:0000259" key="2">
    <source>
        <dbReference type="Pfam" id="PF20152"/>
    </source>
</evidence>
<dbReference type="Proteomes" id="UP000292082">
    <property type="component" value="Unassembled WGS sequence"/>
</dbReference>
<accession>A0A4Q9PS24</accession>
<keyword evidence="4" id="KW-1185">Reference proteome</keyword>
<protein>
    <recommendedName>
        <fullName evidence="2">DUF6534 domain-containing protein</fullName>
    </recommendedName>
</protein>
<dbReference type="AlphaFoldDB" id="A0A4Q9PS24"/>
<feature type="domain" description="DUF6534" evidence="2">
    <location>
        <begin position="79"/>
        <end position="122"/>
    </location>
</feature>
<keyword evidence="1" id="KW-0812">Transmembrane</keyword>
<evidence type="ECO:0000313" key="3">
    <source>
        <dbReference type="EMBL" id="TBU57211.1"/>
    </source>
</evidence>
<feature type="transmembrane region" description="Helical" evidence="1">
    <location>
        <begin position="67"/>
        <end position="93"/>
    </location>
</feature>
<reference evidence="3 4" key="1">
    <citation type="submission" date="2019-01" db="EMBL/GenBank/DDBJ databases">
        <title>Draft genome sequences of three monokaryotic isolates of the white-rot basidiomycete fungus Dichomitus squalens.</title>
        <authorList>
            <consortium name="DOE Joint Genome Institute"/>
            <person name="Lopez S.C."/>
            <person name="Andreopoulos B."/>
            <person name="Pangilinan J."/>
            <person name="Lipzen A."/>
            <person name="Riley R."/>
            <person name="Ahrendt S."/>
            <person name="Ng V."/>
            <person name="Barry K."/>
            <person name="Daum C."/>
            <person name="Grigoriev I.V."/>
            <person name="Hilden K.S."/>
            <person name="Makela M.R."/>
            <person name="de Vries R.P."/>
        </authorList>
    </citation>
    <scope>NUCLEOTIDE SEQUENCE [LARGE SCALE GENOMIC DNA]</scope>
    <source>
        <strain evidence="3 4">CBS 464.89</strain>
    </source>
</reference>
<proteinExistence type="predicted"/>
<dbReference type="EMBL" id="ML145140">
    <property type="protein sequence ID" value="TBU57211.1"/>
    <property type="molecule type" value="Genomic_DNA"/>
</dbReference>
<keyword evidence="1" id="KW-1133">Transmembrane helix</keyword>